<dbReference type="GO" id="GO:0004148">
    <property type="term" value="F:dihydrolipoyl dehydrogenase (NADH) activity"/>
    <property type="evidence" value="ECO:0007669"/>
    <property type="project" value="UniProtKB-EC"/>
</dbReference>
<comment type="cofactor">
    <cofactor evidence="14 16">
        <name>FAD</name>
        <dbReference type="ChEBI" id="CHEBI:57692"/>
    </cofactor>
    <text evidence="14 16">Binds 1 FAD per subunit.</text>
</comment>
<evidence type="ECO:0000256" key="6">
    <source>
        <dbReference type="ARBA" id="ARBA00022630"/>
    </source>
</evidence>
<dbReference type="Pfam" id="PF02852">
    <property type="entry name" value="Pyr_redox_dim"/>
    <property type="match status" value="1"/>
</dbReference>
<feature type="disulfide bond" description="Redox-active" evidence="15">
    <location>
        <begin position="41"/>
        <end position="46"/>
    </location>
</feature>
<keyword evidence="8 16" id="KW-0560">Oxidoreductase</keyword>
<evidence type="ECO:0000256" key="7">
    <source>
        <dbReference type="ARBA" id="ARBA00022827"/>
    </source>
</evidence>
<evidence type="ECO:0000256" key="16">
    <source>
        <dbReference type="RuleBase" id="RU003692"/>
    </source>
</evidence>
<gene>
    <name evidence="19" type="ORF">A2462_04290</name>
</gene>
<keyword evidence="10" id="KW-1015">Disulfide bond</keyword>
<dbReference type="SUPFAM" id="SSF51905">
    <property type="entry name" value="FAD/NAD(P)-binding domain"/>
    <property type="match status" value="1"/>
</dbReference>
<dbReference type="Gene3D" id="3.30.390.30">
    <property type="match status" value="1"/>
</dbReference>
<evidence type="ECO:0000313" key="20">
    <source>
        <dbReference type="Proteomes" id="UP000177309"/>
    </source>
</evidence>
<evidence type="ECO:0000256" key="1">
    <source>
        <dbReference type="ARBA" id="ARBA00004496"/>
    </source>
</evidence>
<keyword evidence="9 14" id="KW-0520">NAD</keyword>
<evidence type="ECO:0000259" key="17">
    <source>
        <dbReference type="Pfam" id="PF02852"/>
    </source>
</evidence>
<dbReference type="PANTHER" id="PTHR22912:SF217">
    <property type="entry name" value="DIHYDROLIPOYL DEHYDROGENASE"/>
    <property type="match status" value="1"/>
</dbReference>
<dbReference type="PRINTS" id="PR00411">
    <property type="entry name" value="PNDRDTASEI"/>
</dbReference>
<dbReference type="Gene3D" id="3.50.50.60">
    <property type="entry name" value="FAD/NAD(P)-binding domain"/>
    <property type="match status" value="3"/>
</dbReference>
<comment type="subcellular location">
    <subcellularLocation>
        <location evidence="1">Cytoplasm</location>
    </subcellularLocation>
</comment>
<comment type="catalytic activity">
    <reaction evidence="12 16">
        <text>N(6)-[(R)-dihydrolipoyl]-L-lysyl-[protein] + NAD(+) = N(6)-[(R)-lipoyl]-L-lysyl-[protein] + NADH + H(+)</text>
        <dbReference type="Rhea" id="RHEA:15045"/>
        <dbReference type="Rhea" id="RHEA-COMP:10474"/>
        <dbReference type="Rhea" id="RHEA-COMP:10475"/>
        <dbReference type="ChEBI" id="CHEBI:15378"/>
        <dbReference type="ChEBI" id="CHEBI:57540"/>
        <dbReference type="ChEBI" id="CHEBI:57945"/>
        <dbReference type="ChEBI" id="CHEBI:83099"/>
        <dbReference type="ChEBI" id="CHEBI:83100"/>
        <dbReference type="EC" id="1.8.1.4"/>
    </reaction>
</comment>
<feature type="domain" description="Pyridine nucleotide-disulphide oxidoreductase dimerisation" evidence="17">
    <location>
        <begin position="322"/>
        <end position="430"/>
    </location>
</feature>
<evidence type="ECO:0000256" key="14">
    <source>
        <dbReference type="PIRSR" id="PIRSR000350-3"/>
    </source>
</evidence>
<evidence type="ECO:0000256" key="4">
    <source>
        <dbReference type="ARBA" id="ARBA00016961"/>
    </source>
</evidence>
<evidence type="ECO:0000256" key="15">
    <source>
        <dbReference type="PIRSR" id="PIRSR000350-4"/>
    </source>
</evidence>
<feature type="binding site" evidence="14">
    <location>
        <position position="50"/>
    </location>
    <ligand>
        <name>FAD</name>
        <dbReference type="ChEBI" id="CHEBI:57692"/>
    </ligand>
</feature>
<dbReference type="FunFam" id="3.30.390.30:FF:000001">
    <property type="entry name" value="Dihydrolipoyl dehydrogenase"/>
    <property type="match status" value="1"/>
</dbReference>
<protein>
    <recommendedName>
        <fullName evidence="4 16">Dihydrolipoyl dehydrogenase</fullName>
        <ecNumber evidence="3 16">1.8.1.4</ecNumber>
    </recommendedName>
</protein>
<dbReference type="Pfam" id="PF07992">
    <property type="entry name" value="Pyr_redox_2"/>
    <property type="match status" value="1"/>
</dbReference>
<dbReference type="GO" id="GO:0005737">
    <property type="term" value="C:cytoplasm"/>
    <property type="evidence" value="ECO:0007669"/>
    <property type="project" value="UniProtKB-SubCell"/>
</dbReference>
<dbReference type="Proteomes" id="UP000177309">
    <property type="component" value="Unassembled WGS sequence"/>
</dbReference>
<dbReference type="InterPro" id="IPR036188">
    <property type="entry name" value="FAD/NAD-bd_sf"/>
</dbReference>
<dbReference type="GO" id="GO:0006103">
    <property type="term" value="P:2-oxoglutarate metabolic process"/>
    <property type="evidence" value="ECO:0007669"/>
    <property type="project" value="TreeGrafter"/>
</dbReference>
<evidence type="ECO:0000256" key="2">
    <source>
        <dbReference type="ARBA" id="ARBA00007532"/>
    </source>
</evidence>
<evidence type="ECO:0000259" key="18">
    <source>
        <dbReference type="Pfam" id="PF07992"/>
    </source>
</evidence>
<dbReference type="PRINTS" id="PR00368">
    <property type="entry name" value="FADPNR"/>
</dbReference>
<dbReference type="InterPro" id="IPR006258">
    <property type="entry name" value="Lipoamide_DH"/>
</dbReference>
<accession>A0A1F4TP72</accession>
<organism evidence="19 20">
    <name type="scientific">candidate division WOR-1 bacterium RIFOXYC2_FULL_41_25</name>
    <dbReference type="NCBI Taxonomy" id="1802586"/>
    <lineage>
        <taxon>Bacteria</taxon>
        <taxon>Bacillati</taxon>
        <taxon>Saganbacteria</taxon>
    </lineage>
</organism>
<dbReference type="AlphaFoldDB" id="A0A1F4TP72"/>
<feature type="binding site" evidence="14">
    <location>
        <position position="202"/>
    </location>
    <ligand>
        <name>NAD(+)</name>
        <dbReference type="ChEBI" id="CHEBI:57540"/>
    </ligand>
</feature>
<evidence type="ECO:0000256" key="11">
    <source>
        <dbReference type="ARBA" id="ARBA00023284"/>
    </source>
</evidence>
<feature type="binding site" evidence="14">
    <location>
        <position position="288"/>
    </location>
    <ligand>
        <name>FAD</name>
        <dbReference type="ChEBI" id="CHEBI:57692"/>
    </ligand>
</feature>
<dbReference type="InterPro" id="IPR050151">
    <property type="entry name" value="Class-I_Pyr_Nuc-Dis_Oxidored"/>
</dbReference>
<reference evidence="19 20" key="1">
    <citation type="journal article" date="2016" name="Nat. Commun.">
        <title>Thousands of microbial genomes shed light on interconnected biogeochemical processes in an aquifer system.</title>
        <authorList>
            <person name="Anantharaman K."/>
            <person name="Brown C.T."/>
            <person name="Hug L.A."/>
            <person name="Sharon I."/>
            <person name="Castelle C.J."/>
            <person name="Probst A.J."/>
            <person name="Thomas B.C."/>
            <person name="Singh A."/>
            <person name="Wilkins M.J."/>
            <person name="Karaoz U."/>
            <person name="Brodie E.L."/>
            <person name="Williams K.H."/>
            <person name="Hubbard S.S."/>
            <person name="Banfield J.F."/>
        </authorList>
    </citation>
    <scope>NUCLEOTIDE SEQUENCE [LARGE SCALE GENOMIC DNA]</scope>
</reference>
<comment type="caution">
    <text evidence="19">The sequence shown here is derived from an EMBL/GenBank/DDBJ whole genome shotgun (WGS) entry which is preliminary data.</text>
</comment>
<keyword evidence="5" id="KW-0963">Cytoplasm</keyword>
<feature type="active site" description="Proton acceptor" evidence="13">
    <location>
        <position position="419"/>
    </location>
</feature>
<evidence type="ECO:0000256" key="8">
    <source>
        <dbReference type="ARBA" id="ARBA00023002"/>
    </source>
</evidence>
<dbReference type="InterPro" id="IPR004099">
    <property type="entry name" value="Pyr_nucl-diS_OxRdtase_dimer"/>
</dbReference>
<dbReference type="InterPro" id="IPR016156">
    <property type="entry name" value="FAD/NAD-linked_Rdtase_dimer_sf"/>
</dbReference>
<dbReference type="SUPFAM" id="SSF55424">
    <property type="entry name" value="FAD/NAD-linked reductases, dimerisation (C-terminal) domain"/>
    <property type="match status" value="1"/>
</dbReference>
<dbReference type="GO" id="GO:0050660">
    <property type="term" value="F:flavin adenine dinucleotide binding"/>
    <property type="evidence" value="ECO:0007669"/>
    <property type="project" value="InterPro"/>
</dbReference>
<sequence>MPNYDLIIIGGGPGGYVAAIRAAQLGAKVALIEKDQVGGTCLNRGCIPTKAIIACISLYEQITKAANFGIKTDTPSVDLKTVVERKDKIVTKLVMGIEFLLQKNKIELIKGTAKVLEPGKVEIEKADSRKQIVESRKIILASGSSPAQIPGITLDSDKFLCSNDILNLQQVPEKLDIVGGGVIGIHFAHIFSTLGTQVTVYEALPEILPGVDEEIVVLIKRILKRKKINLVTNSRFEAGQSCGKTLICVGRTPNTQGLETLNLNMEGKSITVNEKLETSIPGIYAVGDLVSKKLLAHVAYEQGAIAAENALGADRKFSYDYIPCGIYTNPEIGLVGLTEKEAREKFNNIKVGKFPFGALGIAQALGEIEGFIKVVADESGKILGVHIIGPEANNILGGAVLAVKNGLNIERLAETFQAHPSYPEGLQEAALCALSQAIHTI</sequence>
<comment type="miscellaneous">
    <text evidence="16">The active site is a redox-active disulfide bond.</text>
</comment>
<evidence type="ECO:0000256" key="9">
    <source>
        <dbReference type="ARBA" id="ARBA00023027"/>
    </source>
</evidence>
<evidence type="ECO:0000256" key="5">
    <source>
        <dbReference type="ARBA" id="ARBA00022490"/>
    </source>
</evidence>
<dbReference type="PROSITE" id="PS00076">
    <property type="entry name" value="PYRIDINE_REDOX_1"/>
    <property type="match status" value="1"/>
</dbReference>
<evidence type="ECO:0000256" key="12">
    <source>
        <dbReference type="ARBA" id="ARBA00049187"/>
    </source>
</evidence>
<evidence type="ECO:0000256" key="3">
    <source>
        <dbReference type="ARBA" id="ARBA00012608"/>
    </source>
</evidence>
<keyword evidence="11 16" id="KW-0676">Redox-active center</keyword>
<name>A0A1F4TP72_UNCSA</name>
<comment type="similarity">
    <text evidence="2 16">Belongs to the class-I pyridine nucleotide-disulfide oxidoreductase family.</text>
</comment>
<evidence type="ECO:0000313" key="19">
    <source>
        <dbReference type="EMBL" id="OGC34488.1"/>
    </source>
</evidence>
<keyword evidence="6 16" id="KW-0285">Flavoprotein</keyword>
<dbReference type="EC" id="1.8.1.4" evidence="3 16"/>
<feature type="binding site" evidence="14">
    <location>
        <position position="250"/>
    </location>
    <ligand>
        <name>NAD(+)</name>
        <dbReference type="ChEBI" id="CHEBI:57540"/>
    </ligand>
</feature>
<dbReference type="NCBIfam" id="TIGR01350">
    <property type="entry name" value="lipoamide_DH"/>
    <property type="match status" value="1"/>
</dbReference>
<dbReference type="PIRSF" id="PIRSF000350">
    <property type="entry name" value="Mercury_reductase_MerA"/>
    <property type="match status" value="1"/>
</dbReference>
<proteinExistence type="inferred from homology"/>
<dbReference type="PANTHER" id="PTHR22912">
    <property type="entry name" value="DISULFIDE OXIDOREDUCTASE"/>
    <property type="match status" value="1"/>
</dbReference>
<dbReference type="InterPro" id="IPR023753">
    <property type="entry name" value="FAD/NAD-binding_dom"/>
</dbReference>
<evidence type="ECO:0000256" key="10">
    <source>
        <dbReference type="ARBA" id="ARBA00023157"/>
    </source>
</evidence>
<feature type="domain" description="FAD/NAD(P)-binding" evidence="18">
    <location>
        <begin position="4"/>
        <end position="303"/>
    </location>
</feature>
<dbReference type="InterPro" id="IPR001100">
    <property type="entry name" value="Pyr_nuc-diS_OxRdtase"/>
</dbReference>
<dbReference type="InterPro" id="IPR012999">
    <property type="entry name" value="Pyr_OxRdtase_I_AS"/>
</dbReference>
<keyword evidence="14" id="KW-0547">Nucleotide-binding</keyword>
<dbReference type="EMBL" id="MEUI01000015">
    <property type="protein sequence ID" value="OGC34488.1"/>
    <property type="molecule type" value="Genomic_DNA"/>
</dbReference>
<evidence type="ECO:0000256" key="13">
    <source>
        <dbReference type="PIRSR" id="PIRSR000350-2"/>
    </source>
</evidence>
<keyword evidence="7 14" id="KW-0274">FAD</keyword>